<evidence type="ECO:0000256" key="4">
    <source>
        <dbReference type="ARBA" id="ARBA00022833"/>
    </source>
</evidence>
<accession>A0A9N9XIH6</accession>
<sequence>MDVYNNLKDILHNVEYVALACDGWTSRSTEAYLTVTCHYVDKSYNLNSAVLSTKPWSNGVNHTSENITEALKDIMKEWNLEHKVSCVVTDNAANMLKACDLIQKRHLPCYAHTLILVVQDNLECVQNVIKKCKDIVTFFKSSTNATEMFKKEQSTSELLQEVPTRWNSTFYMIQRILKTNDAIGRTILKLRKAPQPLSVDDIAVLADIERVLICFDTTKKISGALTELTTEKGKNFFNKLIESVKKRLFPYESRTVTRIGTLLDPRSKKEGFK</sequence>
<keyword evidence="5" id="KW-0539">Nucleus</keyword>
<keyword evidence="4" id="KW-0862">Zinc</keyword>
<keyword evidence="3" id="KW-0863">Zinc-finger</keyword>
<dbReference type="GO" id="GO:0008270">
    <property type="term" value="F:zinc ion binding"/>
    <property type="evidence" value="ECO:0007669"/>
    <property type="project" value="UniProtKB-KW"/>
</dbReference>
<dbReference type="SUPFAM" id="SSF53098">
    <property type="entry name" value="Ribonuclease H-like"/>
    <property type="match status" value="1"/>
</dbReference>
<dbReference type="EMBL" id="OU898284">
    <property type="protein sequence ID" value="CAG9840693.1"/>
    <property type="molecule type" value="Genomic_DNA"/>
</dbReference>
<keyword evidence="7" id="KW-1185">Reference proteome</keyword>
<dbReference type="InterPro" id="IPR012337">
    <property type="entry name" value="RNaseH-like_sf"/>
</dbReference>
<reference evidence="6" key="1">
    <citation type="submission" date="2022-01" db="EMBL/GenBank/DDBJ databases">
        <authorList>
            <person name="King R."/>
        </authorList>
    </citation>
    <scope>NUCLEOTIDE SEQUENCE</scope>
</reference>
<name>A0A9N9XIH6_DIABA</name>
<evidence type="ECO:0000256" key="2">
    <source>
        <dbReference type="ARBA" id="ARBA00022723"/>
    </source>
</evidence>
<dbReference type="PANTHER" id="PTHR46481">
    <property type="entry name" value="ZINC FINGER BED DOMAIN-CONTAINING PROTEIN 4"/>
    <property type="match status" value="1"/>
</dbReference>
<dbReference type="OrthoDB" id="1607513at2759"/>
<proteinExistence type="predicted"/>
<dbReference type="Proteomes" id="UP001153709">
    <property type="component" value="Chromosome 9"/>
</dbReference>
<dbReference type="GO" id="GO:0005634">
    <property type="term" value="C:nucleus"/>
    <property type="evidence" value="ECO:0007669"/>
    <property type="project" value="UniProtKB-SubCell"/>
</dbReference>
<dbReference type="PANTHER" id="PTHR46481:SF10">
    <property type="entry name" value="ZINC FINGER BED DOMAIN-CONTAINING PROTEIN 39"/>
    <property type="match status" value="1"/>
</dbReference>
<gene>
    <name evidence="6" type="ORF">DIABBA_LOCUS13317</name>
</gene>
<evidence type="ECO:0000256" key="1">
    <source>
        <dbReference type="ARBA" id="ARBA00004123"/>
    </source>
</evidence>
<evidence type="ECO:0000313" key="6">
    <source>
        <dbReference type="EMBL" id="CAG9840693.1"/>
    </source>
</evidence>
<evidence type="ECO:0000256" key="3">
    <source>
        <dbReference type="ARBA" id="ARBA00022771"/>
    </source>
</evidence>
<evidence type="ECO:0000256" key="5">
    <source>
        <dbReference type="ARBA" id="ARBA00023242"/>
    </source>
</evidence>
<evidence type="ECO:0000313" key="7">
    <source>
        <dbReference type="Proteomes" id="UP001153709"/>
    </source>
</evidence>
<protein>
    <submittedName>
        <fullName evidence="6">Uncharacterized protein</fullName>
    </submittedName>
</protein>
<dbReference type="InterPro" id="IPR052035">
    <property type="entry name" value="ZnF_BED_domain_contain"/>
</dbReference>
<comment type="subcellular location">
    <subcellularLocation>
        <location evidence="1">Nucleus</location>
    </subcellularLocation>
</comment>
<keyword evidence="2" id="KW-0479">Metal-binding</keyword>
<organism evidence="6 7">
    <name type="scientific">Diabrotica balteata</name>
    <name type="common">Banded cucumber beetle</name>
    <dbReference type="NCBI Taxonomy" id="107213"/>
    <lineage>
        <taxon>Eukaryota</taxon>
        <taxon>Metazoa</taxon>
        <taxon>Ecdysozoa</taxon>
        <taxon>Arthropoda</taxon>
        <taxon>Hexapoda</taxon>
        <taxon>Insecta</taxon>
        <taxon>Pterygota</taxon>
        <taxon>Neoptera</taxon>
        <taxon>Endopterygota</taxon>
        <taxon>Coleoptera</taxon>
        <taxon>Polyphaga</taxon>
        <taxon>Cucujiformia</taxon>
        <taxon>Chrysomeloidea</taxon>
        <taxon>Chrysomelidae</taxon>
        <taxon>Galerucinae</taxon>
        <taxon>Diabroticina</taxon>
        <taxon>Diabroticites</taxon>
        <taxon>Diabrotica</taxon>
    </lineage>
</organism>
<dbReference type="AlphaFoldDB" id="A0A9N9XIH6"/>